<comment type="caution">
    <text evidence="1">The sequence shown here is derived from an EMBL/GenBank/DDBJ whole genome shotgun (WGS) entry which is preliminary data.</text>
</comment>
<sequence length="108" mass="12403">MPLKVVACLPDARHCYAIPNEQATTVTKILTDNWICRFGVPMDFIVIRTTQIIPLHLLSYRRVEQLNHTMEEYRSKVVAEHQKDWDAHLPLFLVAYRSAVITGQTSAP</sequence>
<gene>
    <name evidence="1" type="ORF">Zmor_001083</name>
</gene>
<dbReference type="SUPFAM" id="SSF53098">
    <property type="entry name" value="Ribonuclease H-like"/>
    <property type="match status" value="1"/>
</dbReference>
<protein>
    <submittedName>
        <fullName evidence="1">Uncharacterized protein</fullName>
    </submittedName>
</protein>
<evidence type="ECO:0000313" key="2">
    <source>
        <dbReference type="Proteomes" id="UP001168821"/>
    </source>
</evidence>
<proteinExistence type="predicted"/>
<name>A0AA38J6B0_9CUCU</name>
<evidence type="ECO:0000313" key="1">
    <source>
        <dbReference type="EMBL" id="KAJ3665592.1"/>
    </source>
</evidence>
<dbReference type="EMBL" id="JALNTZ010000001">
    <property type="protein sequence ID" value="KAJ3665592.1"/>
    <property type="molecule type" value="Genomic_DNA"/>
</dbReference>
<organism evidence="1 2">
    <name type="scientific">Zophobas morio</name>
    <dbReference type="NCBI Taxonomy" id="2755281"/>
    <lineage>
        <taxon>Eukaryota</taxon>
        <taxon>Metazoa</taxon>
        <taxon>Ecdysozoa</taxon>
        <taxon>Arthropoda</taxon>
        <taxon>Hexapoda</taxon>
        <taxon>Insecta</taxon>
        <taxon>Pterygota</taxon>
        <taxon>Neoptera</taxon>
        <taxon>Endopterygota</taxon>
        <taxon>Coleoptera</taxon>
        <taxon>Polyphaga</taxon>
        <taxon>Cucujiformia</taxon>
        <taxon>Tenebrionidae</taxon>
        <taxon>Zophobas</taxon>
    </lineage>
</organism>
<dbReference type="Proteomes" id="UP001168821">
    <property type="component" value="Unassembled WGS sequence"/>
</dbReference>
<keyword evidence="2" id="KW-1185">Reference proteome</keyword>
<dbReference type="InterPro" id="IPR012337">
    <property type="entry name" value="RNaseH-like_sf"/>
</dbReference>
<dbReference type="AlphaFoldDB" id="A0AA38J6B0"/>
<accession>A0AA38J6B0</accession>
<reference evidence="1" key="1">
    <citation type="journal article" date="2023" name="G3 (Bethesda)">
        <title>Whole genome assemblies of Zophobas morio and Tenebrio molitor.</title>
        <authorList>
            <person name="Kaur S."/>
            <person name="Stinson S.A."/>
            <person name="diCenzo G.C."/>
        </authorList>
    </citation>
    <scope>NUCLEOTIDE SEQUENCE</scope>
    <source>
        <strain evidence="1">QUZm001</strain>
    </source>
</reference>